<dbReference type="Pfam" id="PF04991">
    <property type="entry name" value="LicD"/>
    <property type="match status" value="1"/>
</dbReference>
<accession>A0A1B5L1W3</accession>
<gene>
    <name evidence="7" type="ORF">UVI_02052170</name>
</gene>
<evidence type="ECO:0000259" key="6">
    <source>
        <dbReference type="Pfam" id="PF04991"/>
    </source>
</evidence>
<dbReference type="InterPro" id="IPR007074">
    <property type="entry name" value="LicD/FKTN/FKRP_NTP_transf"/>
</dbReference>
<reference evidence="8" key="1">
    <citation type="journal article" date="2016" name="Genome Announc.">
        <title>Genome sequence of Ustilaginoidea virens IPU010, a rice pathogenic fungus causing false smut.</title>
        <authorList>
            <person name="Kumagai T."/>
            <person name="Ishii T."/>
            <person name="Terai G."/>
            <person name="Umemura M."/>
            <person name="Machida M."/>
            <person name="Asai K."/>
        </authorList>
    </citation>
    <scope>NUCLEOTIDE SEQUENCE [LARGE SCALE GENOMIC DNA]</scope>
    <source>
        <strain evidence="8">IPU010</strain>
    </source>
</reference>
<sequence length="292" mass="33476">MKLLAPLTAALLELILLRTAAGAIAQQRPLDALSLPLRRLRPVTSSAAAGKLAVPEDTPQKYFSEAGSTMSLVHYDSRFFKQVISYGDHRVVLHHLTRSFLVMMEKYEQTSWLAHGSLLGWWWNGRVMPWDFDVDVQMTDATLEWLGVHLNQTEHAYWYTTASGERVAKKYLLDVNPHFKAPDAGKYLANMIDGRWIDMDNGMFIDITALRQRDPQRPGEWSCKNHHRYAENDIWPLQATTFEGTRTFAPWNVNKILAQEYGEACLTKLEHEGHYWSDSEKEWVINGGSEAR</sequence>
<dbReference type="AlphaFoldDB" id="A0A1B5L1W3"/>
<dbReference type="PANTHER" id="PTHR15407">
    <property type="entry name" value="FUKUTIN-RELATED"/>
    <property type="match status" value="1"/>
</dbReference>
<comment type="subcellular location">
    <subcellularLocation>
        <location evidence="1">Membrane</location>
        <topology evidence="1">Single-pass membrane protein</topology>
    </subcellularLocation>
</comment>
<evidence type="ECO:0000256" key="2">
    <source>
        <dbReference type="ARBA" id="ARBA00022692"/>
    </source>
</evidence>
<keyword evidence="5" id="KW-0732">Signal</keyword>
<organism evidence="7 8">
    <name type="scientific">Ustilaginoidea virens</name>
    <name type="common">Rice false smut fungus</name>
    <name type="synonym">Villosiclava virens</name>
    <dbReference type="NCBI Taxonomy" id="1159556"/>
    <lineage>
        <taxon>Eukaryota</taxon>
        <taxon>Fungi</taxon>
        <taxon>Dikarya</taxon>
        <taxon>Ascomycota</taxon>
        <taxon>Pezizomycotina</taxon>
        <taxon>Sordariomycetes</taxon>
        <taxon>Hypocreomycetidae</taxon>
        <taxon>Hypocreales</taxon>
        <taxon>Clavicipitaceae</taxon>
        <taxon>Ustilaginoidea</taxon>
    </lineage>
</organism>
<keyword evidence="2" id="KW-0812">Transmembrane</keyword>
<protein>
    <recommendedName>
        <fullName evidence="6">LicD/FKTN/FKRP nucleotidyltransferase domain-containing protein</fullName>
    </recommendedName>
</protein>
<proteinExistence type="predicted"/>
<evidence type="ECO:0000256" key="5">
    <source>
        <dbReference type="SAM" id="SignalP"/>
    </source>
</evidence>
<comment type="caution">
    <text evidence="7">The sequence shown here is derived from an EMBL/GenBank/DDBJ whole genome shotgun (WGS) entry which is preliminary data.</text>
</comment>
<dbReference type="GO" id="GO:0016020">
    <property type="term" value="C:membrane"/>
    <property type="evidence" value="ECO:0007669"/>
    <property type="project" value="UniProtKB-SubCell"/>
</dbReference>
<keyword evidence="4" id="KW-0472">Membrane</keyword>
<evidence type="ECO:0000256" key="3">
    <source>
        <dbReference type="ARBA" id="ARBA00022989"/>
    </source>
</evidence>
<evidence type="ECO:0000313" key="8">
    <source>
        <dbReference type="Proteomes" id="UP000054053"/>
    </source>
</evidence>
<feature type="chain" id="PRO_5008577654" description="LicD/FKTN/FKRP nucleotidyltransferase domain-containing protein" evidence="5">
    <location>
        <begin position="26"/>
        <end position="292"/>
    </location>
</feature>
<dbReference type="GO" id="GO:0009100">
    <property type="term" value="P:glycoprotein metabolic process"/>
    <property type="evidence" value="ECO:0007669"/>
    <property type="project" value="UniProtKB-ARBA"/>
</dbReference>
<feature type="signal peptide" evidence="5">
    <location>
        <begin position="1"/>
        <end position="25"/>
    </location>
</feature>
<evidence type="ECO:0000256" key="1">
    <source>
        <dbReference type="ARBA" id="ARBA00004167"/>
    </source>
</evidence>
<evidence type="ECO:0000313" key="7">
    <source>
        <dbReference type="EMBL" id="GAO17442.1"/>
    </source>
</evidence>
<keyword evidence="3" id="KW-1133">Transmembrane helix</keyword>
<dbReference type="Proteomes" id="UP000054053">
    <property type="component" value="Unassembled WGS sequence"/>
</dbReference>
<feature type="domain" description="LicD/FKTN/FKRP nucleotidyltransferase" evidence="6">
    <location>
        <begin position="106"/>
        <end position="217"/>
    </location>
</feature>
<dbReference type="EMBL" id="BBTG02000039">
    <property type="protein sequence ID" value="GAO17442.1"/>
    <property type="molecule type" value="Genomic_DNA"/>
</dbReference>
<dbReference type="InterPro" id="IPR009644">
    <property type="entry name" value="FKTN/MNN4/W02B3.4-1"/>
</dbReference>
<evidence type="ECO:0000256" key="4">
    <source>
        <dbReference type="ARBA" id="ARBA00023136"/>
    </source>
</evidence>
<dbReference type="PANTHER" id="PTHR15407:SF28">
    <property type="entry name" value="RIBITOL-5-PHOSPHATE TRANSFERASE FKTN"/>
    <property type="match status" value="1"/>
</dbReference>
<name>A0A1B5L1W3_USTVR</name>